<organism evidence="10 11">
    <name type="scientific">Halomonas koreensis</name>
    <dbReference type="NCBI Taxonomy" id="245385"/>
    <lineage>
        <taxon>Bacteria</taxon>
        <taxon>Pseudomonadati</taxon>
        <taxon>Pseudomonadota</taxon>
        <taxon>Gammaproteobacteria</taxon>
        <taxon>Oceanospirillales</taxon>
        <taxon>Halomonadaceae</taxon>
        <taxon>Halomonas</taxon>
    </lineage>
</organism>
<dbReference type="Gene3D" id="1.20.59.20">
    <property type="match status" value="1"/>
</dbReference>
<comment type="catalytic activity">
    <reaction evidence="7 8">
        <text>cytidine(34) in tRNA(Ile2) + L-lysine + ATP = lysidine(34) in tRNA(Ile2) + AMP + diphosphate + H(+)</text>
        <dbReference type="Rhea" id="RHEA:43744"/>
        <dbReference type="Rhea" id="RHEA-COMP:10625"/>
        <dbReference type="Rhea" id="RHEA-COMP:10670"/>
        <dbReference type="ChEBI" id="CHEBI:15378"/>
        <dbReference type="ChEBI" id="CHEBI:30616"/>
        <dbReference type="ChEBI" id="CHEBI:32551"/>
        <dbReference type="ChEBI" id="CHEBI:33019"/>
        <dbReference type="ChEBI" id="CHEBI:82748"/>
        <dbReference type="ChEBI" id="CHEBI:83665"/>
        <dbReference type="ChEBI" id="CHEBI:456215"/>
        <dbReference type="EC" id="6.3.4.19"/>
    </reaction>
</comment>
<evidence type="ECO:0000313" key="11">
    <source>
        <dbReference type="Proteomes" id="UP001264519"/>
    </source>
</evidence>
<keyword evidence="5 8" id="KW-0547">Nucleotide-binding</keyword>
<comment type="caution">
    <text evidence="10">The sequence shown here is derived from an EMBL/GenBank/DDBJ whole genome shotgun (WGS) entry which is preliminary data.</text>
</comment>
<evidence type="ECO:0000313" key="10">
    <source>
        <dbReference type="EMBL" id="MDR5867204.1"/>
    </source>
</evidence>
<evidence type="ECO:0000256" key="3">
    <source>
        <dbReference type="ARBA" id="ARBA00022598"/>
    </source>
</evidence>
<keyword evidence="4 8" id="KW-0819">tRNA processing</keyword>
<evidence type="ECO:0000256" key="8">
    <source>
        <dbReference type="HAMAP-Rule" id="MF_01161"/>
    </source>
</evidence>
<dbReference type="InterPro" id="IPR012094">
    <property type="entry name" value="tRNA_Ile_lys_synt"/>
</dbReference>
<dbReference type="InterPro" id="IPR012795">
    <property type="entry name" value="tRNA_Ile_lys_synt_N"/>
</dbReference>
<dbReference type="InterPro" id="IPR011063">
    <property type="entry name" value="TilS/TtcA_N"/>
</dbReference>
<evidence type="ECO:0000256" key="1">
    <source>
        <dbReference type="ARBA" id="ARBA00004496"/>
    </source>
</evidence>
<dbReference type="NCBIfam" id="TIGR02432">
    <property type="entry name" value="lysidine_TilS_N"/>
    <property type="match status" value="1"/>
</dbReference>
<reference evidence="10 11" key="1">
    <citation type="submission" date="2023-04" db="EMBL/GenBank/DDBJ databases">
        <title>A long-awaited taxogenomic arrangement of the family Halomonadaceae.</title>
        <authorList>
            <person name="De La Haba R."/>
            <person name="Chuvochina M."/>
            <person name="Wittouck S."/>
            <person name="Arahal D.R."/>
            <person name="Sanchez-Porro C."/>
            <person name="Hugenholtz P."/>
            <person name="Ventosa A."/>
        </authorList>
    </citation>
    <scope>NUCLEOTIDE SEQUENCE [LARGE SCALE GENOMIC DNA]</scope>
    <source>
        <strain evidence="10 11">DSM 23530</strain>
    </source>
</reference>
<dbReference type="PANTHER" id="PTHR43033:SF1">
    <property type="entry name" value="TRNA(ILE)-LYSIDINE SYNTHASE-RELATED"/>
    <property type="match status" value="1"/>
</dbReference>
<keyword evidence="3 8" id="KW-0436">Ligase</keyword>
<dbReference type="SUPFAM" id="SSF82829">
    <property type="entry name" value="MesJ substrate recognition domain-like"/>
    <property type="match status" value="1"/>
</dbReference>
<dbReference type="RefSeq" id="WP_309652799.1">
    <property type="nucleotide sequence ID" value="NZ_JARWAK010000008.1"/>
</dbReference>
<dbReference type="GO" id="GO:0032267">
    <property type="term" value="F:tRNA(Ile)-lysidine synthase activity"/>
    <property type="evidence" value="ECO:0007669"/>
    <property type="project" value="UniProtKB-EC"/>
</dbReference>
<dbReference type="EC" id="6.3.4.19" evidence="8"/>
<evidence type="ECO:0000256" key="4">
    <source>
        <dbReference type="ARBA" id="ARBA00022694"/>
    </source>
</evidence>
<keyword evidence="6 8" id="KW-0067">ATP-binding</keyword>
<feature type="binding site" evidence="8">
    <location>
        <begin position="30"/>
        <end position="35"/>
    </location>
    <ligand>
        <name>ATP</name>
        <dbReference type="ChEBI" id="CHEBI:30616"/>
    </ligand>
</feature>
<dbReference type="SMART" id="SM00977">
    <property type="entry name" value="TilS_C"/>
    <property type="match status" value="1"/>
</dbReference>
<comment type="domain">
    <text evidence="8">The N-terminal region contains the highly conserved SGGXDS motif, predicted to be a P-loop motif involved in ATP binding.</text>
</comment>
<comment type="function">
    <text evidence="8">Ligates lysine onto the cytidine present at position 34 of the AUA codon-specific tRNA(Ile) that contains the anticodon CAU, in an ATP-dependent manner. Cytidine is converted to lysidine, thus changing the amino acid specificity of the tRNA from methionine to isoleucine.</text>
</comment>
<dbReference type="SUPFAM" id="SSF52402">
    <property type="entry name" value="Adenine nucleotide alpha hydrolases-like"/>
    <property type="match status" value="1"/>
</dbReference>
<dbReference type="PANTHER" id="PTHR43033">
    <property type="entry name" value="TRNA(ILE)-LYSIDINE SYNTHASE-RELATED"/>
    <property type="match status" value="1"/>
</dbReference>
<dbReference type="InterPro" id="IPR014729">
    <property type="entry name" value="Rossmann-like_a/b/a_fold"/>
</dbReference>
<dbReference type="SUPFAM" id="SSF56037">
    <property type="entry name" value="PheT/TilS domain"/>
    <property type="match status" value="1"/>
</dbReference>
<protein>
    <recommendedName>
        <fullName evidence="8">tRNA(Ile)-lysidine synthase</fullName>
        <ecNumber evidence="8">6.3.4.19</ecNumber>
    </recommendedName>
    <alternativeName>
        <fullName evidence="8">tRNA(Ile)-2-lysyl-cytidine synthase</fullName>
    </alternativeName>
    <alternativeName>
        <fullName evidence="8">tRNA(Ile)-lysidine synthetase</fullName>
    </alternativeName>
</protein>
<dbReference type="HAMAP" id="MF_01161">
    <property type="entry name" value="tRNA_Ile_lys_synt"/>
    <property type="match status" value="1"/>
</dbReference>
<comment type="subcellular location">
    <subcellularLocation>
        <location evidence="1 8">Cytoplasm</location>
    </subcellularLocation>
</comment>
<gene>
    <name evidence="8 10" type="primary">tilS</name>
    <name evidence="10" type="ORF">QC818_10425</name>
</gene>
<evidence type="ECO:0000256" key="7">
    <source>
        <dbReference type="ARBA" id="ARBA00048539"/>
    </source>
</evidence>
<evidence type="ECO:0000259" key="9">
    <source>
        <dbReference type="SMART" id="SM00977"/>
    </source>
</evidence>
<feature type="domain" description="Lysidine-tRNA(Ile) synthetase C-terminal" evidence="9">
    <location>
        <begin position="360"/>
        <end position="427"/>
    </location>
</feature>
<dbReference type="CDD" id="cd01992">
    <property type="entry name" value="TilS_N"/>
    <property type="match status" value="1"/>
</dbReference>
<keyword evidence="11" id="KW-1185">Reference proteome</keyword>
<sequence length="427" mass="46221">MSPASSSLQAVIDDALAATPPGRAVWVALSGGLDSCLLLTLAADACRRHPRPLRALHVHHGLQAAADDFEVHCRRLCSRLGVPLFVARAVVDAAAGRGLEGEARAARYAALARRVGSGESLWLAQHRDDQAETFLLAALRGAGPRGLAAMPRERGLAGARLARPLLAHSRAELAAEAARRGLAWVEDPTNAETVQERNYLRHRVLPTLAHRWPHVGDALTRSARLSGEADDLLEEFAAEDLARLSGDPGRLPVAGLGALSPPRRRLLIRHGLDRQGLPRPPAARLAALLEQLEARRDAEVRVAWAGAEARVWRGALYLLAPPRALPDGWAADWDGRAPLETPLGPVAVGLERDDGAPARLRLAPRQGGERLRLAGRGGRDLKRLLQEWALPPWERAGLVVAWHRDRPVAVGRPSGWLACAEGWRIRR</sequence>
<dbReference type="InterPro" id="IPR012796">
    <property type="entry name" value="Lysidine-tRNA-synth_C"/>
</dbReference>
<dbReference type="InterPro" id="IPR015262">
    <property type="entry name" value="tRNA_Ile_lys_synt_subst-bd"/>
</dbReference>
<evidence type="ECO:0000256" key="2">
    <source>
        <dbReference type="ARBA" id="ARBA00022490"/>
    </source>
</evidence>
<evidence type="ECO:0000256" key="6">
    <source>
        <dbReference type="ARBA" id="ARBA00022840"/>
    </source>
</evidence>
<dbReference type="Pfam" id="PF01171">
    <property type="entry name" value="ATP_bind_3"/>
    <property type="match status" value="1"/>
</dbReference>
<dbReference type="Gene3D" id="3.40.50.620">
    <property type="entry name" value="HUPs"/>
    <property type="match status" value="1"/>
</dbReference>
<dbReference type="Pfam" id="PF09179">
    <property type="entry name" value="TilS"/>
    <property type="match status" value="1"/>
</dbReference>
<name>A0ABU1G2U2_9GAMM</name>
<dbReference type="Pfam" id="PF11734">
    <property type="entry name" value="TilS_C"/>
    <property type="match status" value="1"/>
</dbReference>
<keyword evidence="2 8" id="KW-0963">Cytoplasm</keyword>
<accession>A0ABU1G2U2</accession>
<evidence type="ECO:0000256" key="5">
    <source>
        <dbReference type="ARBA" id="ARBA00022741"/>
    </source>
</evidence>
<dbReference type="Proteomes" id="UP001264519">
    <property type="component" value="Unassembled WGS sequence"/>
</dbReference>
<dbReference type="NCBIfam" id="TIGR02433">
    <property type="entry name" value="lysidine_TilS_C"/>
    <property type="match status" value="1"/>
</dbReference>
<comment type="similarity">
    <text evidence="8">Belongs to the tRNA(Ile)-lysidine synthase family.</text>
</comment>
<proteinExistence type="inferred from homology"/>
<dbReference type="EMBL" id="JARWAK010000008">
    <property type="protein sequence ID" value="MDR5867204.1"/>
    <property type="molecule type" value="Genomic_DNA"/>
</dbReference>